<feature type="non-terminal residue" evidence="1">
    <location>
        <position position="1"/>
    </location>
</feature>
<sequence>FAVSTKFEDKVEESQLRDRTIMRSRPEFTEISQCMWVGARQIFHSGSDVLTLLWRSPVLDGI</sequence>
<reference evidence="1 2" key="1">
    <citation type="journal article" date="2019" name="Sci. Rep.">
        <title>Orb-weaving spider Araneus ventricosus genome elucidates the spidroin gene catalogue.</title>
        <authorList>
            <person name="Kono N."/>
            <person name="Nakamura H."/>
            <person name="Ohtoshi R."/>
            <person name="Moran D.A.P."/>
            <person name="Shinohara A."/>
            <person name="Yoshida Y."/>
            <person name="Fujiwara M."/>
            <person name="Mori M."/>
            <person name="Tomita M."/>
            <person name="Arakawa K."/>
        </authorList>
    </citation>
    <scope>NUCLEOTIDE SEQUENCE [LARGE SCALE GENOMIC DNA]</scope>
</reference>
<gene>
    <name evidence="1" type="ORF">AVEN_17670_1</name>
</gene>
<evidence type="ECO:0000313" key="2">
    <source>
        <dbReference type="Proteomes" id="UP000499080"/>
    </source>
</evidence>
<protein>
    <submittedName>
        <fullName evidence="1">Uncharacterized protein</fullName>
    </submittedName>
</protein>
<evidence type="ECO:0000313" key="1">
    <source>
        <dbReference type="EMBL" id="GBN57287.1"/>
    </source>
</evidence>
<comment type="caution">
    <text evidence="1">The sequence shown here is derived from an EMBL/GenBank/DDBJ whole genome shotgun (WGS) entry which is preliminary data.</text>
</comment>
<accession>A0A4Y2Q3Z0</accession>
<proteinExistence type="predicted"/>
<dbReference type="EMBL" id="BGPR01012710">
    <property type="protein sequence ID" value="GBN57287.1"/>
    <property type="molecule type" value="Genomic_DNA"/>
</dbReference>
<dbReference type="Proteomes" id="UP000499080">
    <property type="component" value="Unassembled WGS sequence"/>
</dbReference>
<name>A0A4Y2Q3Z0_ARAVE</name>
<organism evidence="1 2">
    <name type="scientific">Araneus ventricosus</name>
    <name type="common">Orbweaver spider</name>
    <name type="synonym">Epeira ventricosa</name>
    <dbReference type="NCBI Taxonomy" id="182803"/>
    <lineage>
        <taxon>Eukaryota</taxon>
        <taxon>Metazoa</taxon>
        <taxon>Ecdysozoa</taxon>
        <taxon>Arthropoda</taxon>
        <taxon>Chelicerata</taxon>
        <taxon>Arachnida</taxon>
        <taxon>Araneae</taxon>
        <taxon>Araneomorphae</taxon>
        <taxon>Entelegynae</taxon>
        <taxon>Araneoidea</taxon>
        <taxon>Araneidae</taxon>
        <taxon>Araneus</taxon>
    </lineage>
</organism>
<keyword evidence="2" id="KW-1185">Reference proteome</keyword>
<dbReference type="AlphaFoldDB" id="A0A4Y2Q3Z0"/>